<evidence type="ECO:0000313" key="6">
    <source>
        <dbReference type="Proteomes" id="UP000085678"/>
    </source>
</evidence>
<dbReference type="FunFam" id="1.20.5.110:FF:000025">
    <property type="entry name" value="Putative WASH complex subunit CCDC53"/>
    <property type="match status" value="1"/>
</dbReference>
<reference evidence="7" key="1">
    <citation type="submission" date="2025-08" db="UniProtKB">
        <authorList>
            <consortium name="RefSeq"/>
        </authorList>
    </citation>
    <scope>IDENTIFICATION</scope>
    <source>
        <tissue evidence="7">Gonads</tissue>
    </source>
</reference>
<dbReference type="InParanoid" id="A0A1S3K223"/>
<dbReference type="GeneID" id="106178160"/>
<accession>A0A1S3K223</accession>
<feature type="region of interest" description="Disordered" evidence="5">
    <location>
        <begin position="81"/>
        <end position="146"/>
    </location>
</feature>
<proteinExistence type="inferred from homology"/>
<gene>
    <name evidence="7" type="primary">LOC106178160</name>
</gene>
<feature type="compositionally biased region" description="Low complexity" evidence="5">
    <location>
        <begin position="83"/>
        <end position="101"/>
    </location>
</feature>
<keyword evidence="3" id="KW-0175">Coiled coil</keyword>
<evidence type="ECO:0000256" key="2">
    <source>
        <dbReference type="ARBA" id="ARBA00013578"/>
    </source>
</evidence>
<dbReference type="PANTHER" id="PTHR13015">
    <property type="entry name" value="PROTEIN AD-016-RELATED"/>
    <property type="match status" value="1"/>
</dbReference>
<name>A0A1S3K223_LINAN</name>
<dbReference type="GO" id="GO:0030041">
    <property type="term" value="P:actin filament polymerization"/>
    <property type="evidence" value="ECO:0007669"/>
    <property type="project" value="TreeGrafter"/>
</dbReference>
<feature type="region of interest" description="Disordered" evidence="5">
    <location>
        <begin position="175"/>
        <end position="217"/>
    </location>
</feature>
<dbReference type="RefSeq" id="XP_013416680.1">
    <property type="nucleotide sequence ID" value="XM_013561226.1"/>
</dbReference>
<sequence length="217" mass="22922">MDEDGLPLVGPGVDFTKVGAIHHKRTVAFLNHFVIHTSRFLNRFSCVCEEKLMHLSTRIQRLETTMNMLETKISSIPGLENITAPASSAPSSGTADTQAPPGTAPVAPPAPPPAGDSAAPTAAPNAEQPAQTEEPQPEKPKMTVSQDPRYAKYFKMVTVGVPAAAVRPKMLAEGLNPDLLETPDAPAPEGEETKNKDDDASDFSDSASDDSSGGFSD</sequence>
<evidence type="ECO:0000256" key="1">
    <source>
        <dbReference type="ARBA" id="ARBA00006290"/>
    </source>
</evidence>
<dbReference type="PANTHER" id="PTHR13015:SF0">
    <property type="entry name" value="WASH COMPLEX SUBUNIT 3"/>
    <property type="match status" value="1"/>
</dbReference>
<dbReference type="OrthoDB" id="268027at2759"/>
<dbReference type="STRING" id="7574.A0A1S3K223"/>
<comment type="similarity">
    <text evidence="1">Belongs to the CCDC53 family.</text>
</comment>
<feature type="compositionally biased region" description="Low complexity" evidence="5">
    <location>
        <begin position="115"/>
        <end position="134"/>
    </location>
</feature>
<feature type="compositionally biased region" description="Pro residues" evidence="5">
    <location>
        <begin position="102"/>
        <end position="114"/>
    </location>
</feature>
<protein>
    <recommendedName>
        <fullName evidence="2">WASH complex subunit 3</fullName>
    </recommendedName>
    <alternativeName>
        <fullName evidence="4">Coiled-coil domain-containing protein 53</fullName>
    </alternativeName>
</protein>
<dbReference type="GO" id="GO:0006887">
    <property type="term" value="P:exocytosis"/>
    <property type="evidence" value="ECO:0007669"/>
    <property type="project" value="TreeGrafter"/>
</dbReference>
<dbReference type="AlphaFoldDB" id="A0A1S3K223"/>
<dbReference type="InterPro" id="IPR019309">
    <property type="entry name" value="WASHC3"/>
</dbReference>
<evidence type="ECO:0000256" key="5">
    <source>
        <dbReference type="SAM" id="MobiDB-lite"/>
    </source>
</evidence>
<dbReference type="OMA" id="GCETKFV"/>
<dbReference type="Proteomes" id="UP000085678">
    <property type="component" value="Unplaced"/>
</dbReference>
<evidence type="ECO:0000313" key="7">
    <source>
        <dbReference type="RefSeq" id="XP_013416680.1"/>
    </source>
</evidence>
<organism evidence="6 7">
    <name type="scientific">Lingula anatina</name>
    <name type="common">Brachiopod</name>
    <name type="synonym">Lingula unguis</name>
    <dbReference type="NCBI Taxonomy" id="7574"/>
    <lineage>
        <taxon>Eukaryota</taxon>
        <taxon>Metazoa</taxon>
        <taxon>Spiralia</taxon>
        <taxon>Lophotrochozoa</taxon>
        <taxon>Brachiopoda</taxon>
        <taxon>Linguliformea</taxon>
        <taxon>Lingulata</taxon>
        <taxon>Lingulida</taxon>
        <taxon>Linguloidea</taxon>
        <taxon>Lingulidae</taxon>
        <taxon>Lingula</taxon>
    </lineage>
</organism>
<keyword evidence="6" id="KW-1185">Reference proteome</keyword>
<dbReference type="Pfam" id="PF10152">
    <property type="entry name" value="CCDC53"/>
    <property type="match status" value="1"/>
</dbReference>
<feature type="compositionally biased region" description="Low complexity" evidence="5">
    <location>
        <begin position="203"/>
        <end position="217"/>
    </location>
</feature>
<dbReference type="KEGG" id="lak:106178160"/>
<evidence type="ECO:0000256" key="4">
    <source>
        <dbReference type="ARBA" id="ARBA00030721"/>
    </source>
</evidence>
<dbReference type="FunCoup" id="A0A1S3K223">
    <property type="interactions" value="1285"/>
</dbReference>
<evidence type="ECO:0000256" key="3">
    <source>
        <dbReference type="ARBA" id="ARBA00023054"/>
    </source>
</evidence>
<dbReference type="GO" id="GO:0071203">
    <property type="term" value="C:WASH complex"/>
    <property type="evidence" value="ECO:0007669"/>
    <property type="project" value="InterPro"/>
</dbReference>
<dbReference type="Gene3D" id="1.20.5.110">
    <property type="match status" value="1"/>
</dbReference>